<evidence type="ECO:0000256" key="1">
    <source>
        <dbReference type="SAM" id="MobiDB-lite"/>
    </source>
</evidence>
<organism evidence="3">
    <name type="scientific">Schizophyllum commune (strain H4-8 / FGSC 9210)</name>
    <name type="common">Split gill fungus</name>
    <dbReference type="NCBI Taxonomy" id="578458"/>
    <lineage>
        <taxon>Eukaryota</taxon>
        <taxon>Fungi</taxon>
        <taxon>Dikarya</taxon>
        <taxon>Basidiomycota</taxon>
        <taxon>Agaricomycotina</taxon>
        <taxon>Agaricomycetes</taxon>
        <taxon>Agaricomycetidae</taxon>
        <taxon>Agaricales</taxon>
        <taxon>Schizophyllaceae</taxon>
        <taxon>Schizophyllum</taxon>
    </lineage>
</organism>
<keyword evidence="3" id="KW-1185">Reference proteome</keyword>
<feature type="compositionally biased region" description="Low complexity" evidence="1">
    <location>
        <begin position="128"/>
        <end position="147"/>
    </location>
</feature>
<evidence type="ECO:0000313" key="3">
    <source>
        <dbReference type="Proteomes" id="UP000007431"/>
    </source>
</evidence>
<proteinExistence type="predicted"/>
<dbReference type="VEuPathDB" id="FungiDB:SCHCODRAFT_02172609"/>
<feature type="compositionally biased region" description="Pro residues" evidence="1">
    <location>
        <begin position="80"/>
        <end position="91"/>
    </location>
</feature>
<dbReference type="InParanoid" id="D8PMQ3"/>
<dbReference type="HOGENOM" id="CLU_1644693_0_0_1"/>
<name>D8PMQ3_SCHCM</name>
<sequence>MTKMMMPNGQRSVDLRFDQESPYPTVIPRSRAASNAPPPEDPNGMRKSILKSKGGNGSISEDRRQRRPSLSSIRQSLMNSPPPESIPPSPKLPEQFAAHARTASNAHVRSGSRTHTRVESGAHTRTLSGATSRSGMSTATSRSRMTTPTIDEGGEAHGSPA</sequence>
<dbReference type="EMBL" id="GL377302">
    <property type="protein sequence ID" value="EFJ02170.1"/>
    <property type="molecule type" value="Genomic_DNA"/>
</dbReference>
<gene>
    <name evidence="2" type="ORF">SCHCODRAFT_84051</name>
</gene>
<protein>
    <submittedName>
        <fullName evidence="2">Expressed protein</fullName>
    </submittedName>
</protein>
<feature type="region of interest" description="Disordered" evidence="1">
    <location>
        <begin position="1"/>
        <end position="161"/>
    </location>
</feature>
<evidence type="ECO:0000313" key="2">
    <source>
        <dbReference type="EMBL" id="EFJ02170.1"/>
    </source>
</evidence>
<reference evidence="2 3" key="1">
    <citation type="journal article" date="2010" name="Nat. Biotechnol.">
        <title>Genome sequence of the model mushroom Schizophyllum commune.</title>
        <authorList>
            <person name="Ohm R.A."/>
            <person name="de Jong J.F."/>
            <person name="Lugones L.G."/>
            <person name="Aerts A."/>
            <person name="Kothe E."/>
            <person name="Stajich J.E."/>
            <person name="de Vries R.P."/>
            <person name="Record E."/>
            <person name="Levasseur A."/>
            <person name="Baker S.E."/>
            <person name="Bartholomew K.A."/>
            <person name="Coutinho P.M."/>
            <person name="Erdmann S."/>
            <person name="Fowler T.J."/>
            <person name="Gathman A.C."/>
            <person name="Lombard V."/>
            <person name="Henrissat B."/>
            <person name="Knabe N."/>
            <person name="Kuees U."/>
            <person name="Lilly W.W."/>
            <person name="Lindquist E."/>
            <person name="Lucas S."/>
            <person name="Magnuson J.K."/>
            <person name="Piumi F."/>
            <person name="Raudaskoski M."/>
            <person name="Salamov A."/>
            <person name="Schmutz J."/>
            <person name="Schwarze F.W.M.R."/>
            <person name="vanKuyk P.A."/>
            <person name="Horton J.S."/>
            <person name="Grigoriev I.V."/>
            <person name="Woesten H.A.B."/>
        </authorList>
    </citation>
    <scope>NUCLEOTIDE SEQUENCE [LARGE SCALE GENOMIC DNA]</scope>
    <source>
        <strain evidence="3">H4-8 / FGSC 9210</strain>
    </source>
</reference>
<accession>D8PMQ3</accession>
<dbReference type="Proteomes" id="UP000007431">
    <property type="component" value="Unassembled WGS sequence"/>
</dbReference>
<feature type="compositionally biased region" description="Polar residues" evidence="1">
    <location>
        <begin position="68"/>
        <end position="79"/>
    </location>
</feature>
<dbReference type="AlphaFoldDB" id="D8PMQ3"/>